<dbReference type="SUPFAM" id="SSF111331">
    <property type="entry name" value="NAD kinase/diacylglycerol kinase-like"/>
    <property type="match status" value="1"/>
</dbReference>
<reference evidence="1 2" key="1">
    <citation type="journal article" date="2019" name="Int. J. Syst. Evol. Microbiol.">
        <title>The Global Catalogue of Microorganisms (GCM) 10K type strain sequencing project: providing services to taxonomists for standard genome sequencing and annotation.</title>
        <authorList>
            <consortium name="The Broad Institute Genomics Platform"/>
            <consortium name="The Broad Institute Genome Sequencing Center for Infectious Disease"/>
            <person name="Wu L."/>
            <person name="Ma J."/>
        </authorList>
    </citation>
    <scope>NUCLEOTIDE SEQUENCE [LARGE SCALE GENOMIC DNA]</scope>
    <source>
        <strain evidence="1 2">CGMCC 1.12563</strain>
    </source>
</reference>
<proteinExistence type="predicted"/>
<dbReference type="PANTHER" id="PTHR20275">
    <property type="entry name" value="NAD KINASE"/>
    <property type="match status" value="1"/>
</dbReference>
<name>A0ABD6ARU1_9EURY</name>
<comment type="caution">
    <text evidence="1">The sequence shown here is derived from an EMBL/GenBank/DDBJ whole genome shotgun (WGS) entry which is preliminary data.</text>
</comment>
<gene>
    <name evidence="1" type="ORF">ACFSBT_02690</name>
</gene>
<dbReference type="PANTHER" id="PTHR20275:SF0">
    <property type="entry name" value="NAD KINASE"/>
    <property type="match status" value="1"/>
</dbReference>
<evidence type="ECO:0000313" key="1">
    <source>
        <dbReference type="EMBL" id="MFD1512187.1"/>
    </source>
</evidence>
<dbReference type="InterPro" id="IPR017437">
    <property type="entry name" value="ATP-NAD_kinase_PpnK-typ_C"/>
</dbReference>
<dbReference type="InterPro" id="IPR016064">
    <property type="entry name" value="NAD/diacylglycerol_kinase_sf"/>
</dbReference>
<protein>
    <recommendedName>
        <fullName evidence="3">NAD+ kinase</fullName>
    </recommendedName>
</protein>
<dbReference type="EMBL" id="JBHUDC010000002">
    <property type="protein sequence ID" value="MFD1512187.1"/>
    <property type="molecule type" value="Genomic_DNA"/>
</dbReference>
<dbReference type="RefSeq" id="WP_250872174.1">
    <property type="nucleotide sequence ID" value="NZ_JALXFV010000002.1"/>
</dbReference>
<dbReference type="Proteomes" id="UP001597187">
    <property type="component" value="Unassembled WGS sequence"/>
</dbReference>
<dbReference type="AlphaFoldDB" id="A0ABD6ARU1"/>
<evidence type="ECO:0008006" key="3">
    <source>
        <dbReference type="Google" id="ProtNLM"/>
    </source>
</evidence>
<sequence>MNDEGAEVRPTGDVRFAVVGAEAGALATADAEHVPDPADADVLVAVGETGLDAVAAATPTDTPVLAVDVDGPLSVSRERAADLLPAVASGAVETTPQPLLAVECGDERATALADVTLVTAEPARISEFSVRSDGRQVDRFRADGAVLATPLGSHGYAHDAGGPVLAPDADSLVAVPISPFAIGADRWVLPTAQTTVRVEREDAPVEWYADATRVGTVTPDQPVRVRPAGVVPFVRPPGQ</sequence>
<organism evidence="1 2">
    <name type="scientific">Halomarina rubra</name>
    <dbReference type="NCBI Taxonomy" id="2071873"/>
    <lineage>
        <taxon>Archaea</taxon>
        <taxon>Methanobacteriati</taxon>
        <taxon>Methanobacteriota</taxon>
        <taxon>Stenosarchaea group</taxon>
        <taxon>Halobacteria</taxon>
        <taxon>Halobacteriales</taxon>
        <taxon>Natronomonadaceae</taxon>
        <taxon>Halomarina</taxon>
    </lineage>
</organism>
<keyword evidence="2" id="KW-1185">Reference proteome</keyword>
<evidence type="ECO:0000313" key="2">
    <source>
        <dbReference type="Proteomes" id="UP001597187"/>
    </source>
</evidence>
<accession>A0ABD6ARU1</accession>
<dbReference type="Gene3D" id="2.60.200.30">
    <property type="entry name" value="Probable inorganic polyphosphate/atp-NAD kinase, domain 2"/>
    <property type="match status" value="1"/>
</dbReference>
<dbReference type="Pfam" id="PF20143">
    <property type="entry name" value="NAD_kinase_C"/>
    <property type="match status" value="1"/>
</dbReference>